<reference evidence="2" key="4">
    <citation type="journal article" date="2015" name="G3 (Bethesda)">
        <title>Genome sequences of three phytopathogenic species of the Magnaporthaceae family of fungi.</title>
        <authorList>
            <person name="Okagaki L.H."/>
            <person name="Nunes C.C."/>
            <person name="Sailsbery J."/>
            <person name="Clay B."/>
            <person name="Brown D."/>
            <person name="John T."/>
            <person name="Oh Y."/>
            <person name="Young N."/>
            <person name="Fitzgerald M."/>
            <person name="Haas B.J."/>
            <person name="Zeng Q."/>
            <person name="Young S."/>
            <person name="Adiconis X."/>
            <person name="Fan L."/>
            <person name="Levin J.Z."/>
            <person name="Mitchell T.K."/>
            <person name="Okubara P.A."/>
            <person name="Farman M.L."/>
            <person name="Kohn L.M."/>
            <person name="Birren B."/>
            <person name="Ma L.-J."/>
            <person name="Dean R.A."/>
        </authorList>
    </citation>
    <scope>NUCLEOTIDE SEQUENCE</scope>
    <source>
        <strain evidence="2">R3-111a-1</strain>
    </source>
</reference>
<evidence type="ECO:0000313" key="2">
    <source>
        <dbReference type="EnsemblFungi" id="EJT74106"/>
    </source>
</evidence>
<sequence>MQLTPLQSRLAASLLASCALLLLYFTLFSPNFALAHEILPAQPPLPDADAAGTHSGDSGALRVRHAAVEYEPMFPGFDRSIIGRAPPPGISALQNNVPGKGEILPGTNKVFVFERASIQGRERHMELRRDQLGGTQGEPSELENRGVNPATAGEEQANAVQRRQQGTRTVYISANTCMQPRPRADATQLEPPQLTMYLSSTSPGAEGVKPASPDDKGTWHVFNEGAVMVNVSSSEDIFVQLTAPTLRENTFDGAYSFEVAASVDASYHAYEDRAPGERSSPSSATDLVWVDSDDSNAVLIARDLGAQPAGGGEKMPFVVFANQGSDRSISGVRYSFCGLQTYAQIAGIKDGTNSSFVRTSMYGGGSGSASKQQFHLSGLRAGTNYSTILARAPQSNSPGGGGLVFRATNFTTRQQDQASSCMLISGLTFCNKVTYSVPANRAKFNAQELANAYDNHVQGVYENFRKALAQIQCVTEPTSKYSLTRSCEDCDGAYRDWLCAVSIPRCEDFSSTKKWLHPRNVNSSLPDGRNLTNGDLDGTVTLEQRQMKAYAGSRNAFIDTVIQPGPYKELLPCSDLCFDLVQSCHPKLGFGCPTDNSRHNYNSSYHHNETAPGGGFKCNFPEDSHFVRAWARHANWPNSSPVAAAAGPLAQVLLYGAAAGLGLALM</sequence>
<dbReference type="EMBL" id="GL385398">
    <property type="protein sequence ID" value="EJT74106.1"/>
    <property type="molecule type" value="Genomic_DNA"/>
</dbReference>
<dbReference type="PANTHER" id="PTHR39142">
    <property type="entry name" value="MID1P"/>
    <property type="match status" value="1"/>
</dbReference>
<dbReference type="Proteomes" id="UP000006039">
    <property type="component" value="Unassembled WGS sequence"/>
</dbReference>
<dbReference type="AlphaFoldDB" id="J3P364"/>
<dbReference type="GO" id="GO:0005262">
    <property type="term" value="F:calcium channel activity"/>
    <property type="evidence" value="ECO:0007669"/>
    <property type="project" value="InterPro"/>
</dbReference>
<dbReference type="VEuPathDB" id="FungiDB:GGTG_07954"/>
<dbReference type="RefSeq" id="XP_009224050.1">
    <property type="nucleotide sequence ID" value="XM_009225786.1"/>
</dbReference>
<reference evidence="2" key="5">
    <citation type="submission" date="2018-04" db="UniProtKB">
        <authorList>
            <consortium name="EnsemblFungi"/>
        </authorList>
    </citation>
    <scope>IDENTIFICATION</scope>
    <source>
        <strain evidence="2">R3-111a-1</strain>
    </source>
</reference>
<evidence type="ECO:0000313" key="1">
    <source>
        <dbReference type="EMBL" id="EJT74106.1"/>
    </source>
</evidence>
<reference evidence="1" key="2">
    <citation type="submission" date="2010-07" db="EMBL/GenBank/DDBJ databases">
        <authorList>
            <consortium name="The Broad Institute Genome Sequencing Platform"/>
            <consortium name="Broad Institute Genome Sequencing Center for Infectious Disease"/>
            <person name="Ma L.-J."/>
            <person name="Dead R."/>
            <person name="Young S."/>
            <person name="Zeng Q."/>
            <person name="Koehrsen M."/>
            <person name="Alvarado L."/>
            <person name="Berlin A."/>
            <person name="Chapman S.B."/>
            <person name="Chen Z."/>
            <person name="Freedman E."/>
            <person name="Gellesch M."/>
            <person name="Goldberg J."/>
            <person name="Griggs A."/>
            <person name="Gujja S."/>
            <person name="Heilman E.R."/>
            <person name="Heiman D."/>
            <person name="Hepburn T."/>
            <person name="Howarth C."/>
            <person name="Jen D."/>
            <person name="Larson L."/>
            <person name="Mehta T."/>
            <person name="Neiman D."/>
            <person name="Pearson M."/>
            <person name="Roberts A."/>
            <person name="Saif S."/>
            <person name="Shea T."/>
            <person name="Shenoy N."/>
            <person name="Sisk P."/>
            <person name="Stolte C."/>
            <person name="Sykes S."/>
            <person name="Walk T."/>
            <person name="White J."/>
            <person name="Yandava C."/>
            <person name="Haas B."/>
            <person name="Nusbaum C."/>
            <person name="Birren B."/>
        </authorList>
    </citation>
    <scope>NUCLEOTIDE SEQUENCE</scope>
    <source>
        <strain evidence="1">R3-111a-1</strain>
    </source>
</reference>
<dbReference type="Pfam" id="PF12929">
    <property type="entry name" value="Mid1"/>
    <property type="match status" value="1"/>
</dbReference>
<dbReference type="OrthoDB" id="5405745at2759"/>
<organism evidence="1">
    <name type="scientific">Gaeumannomyces tritici (strain R3-111a-1)</name>
    <name type="common">Wheat and barley take-all root rot fungus</name>
    <name type="synonym">Gaeumannomyces graminis var. tritici</name>
    <dbReference type="NCBI Taxonomy" id="644352"/>
    <lineage>
        <taxon>Eukaryota</taxon>
        <taxon>Fungi</taxon>
        <taxon>Dikarya</taxon>
        <taxon>Ascomycota</taxon>
        <taxon>Pezizomycotina</taxon>
        <taxon>Sordariomycetes</taxon>
        <taxon>Sordariomycetidae</taxon>
        <taxon>Magnaporthales</taxon>
        <taxon>Magnaporthaceae</taxon>
        <taxon>Gaeumannomyces</taxon>
    </lineage>
</organism>
<dbReference type="GO" id="GO:0098703">
    <property type="term" value="P:calcium ion import across plasma membrane"/>
    <property type="evidence" value="ECO:0007669"/>
    <property type="project" value="InterPro"/>
</dbReference>
<dbReference type="InterPro" id="IPR024338">
    <property type="entry name" value="MID1/Yam8"/>
</dbReference>
<dbReference type="GeneID" id="20348412"/>
<dbReference type="EnsemblFungi" id="EJT74106">
    <property type="protein sequence ID" value="EJT74106"/>
    <property type="gene ID" value="GGTG_07954"/>
</dbReference>
<dbReference type="STRING" id="644352.J3P364"/>
<reference evidence="1" key="3">
    <citation type="submission" date="2010-09" db="EMBL/GenBank/DDBJ databases">
        <title>Annotation of Gaeumannomyces graminis var. tritici R3-111a-1.</title>
        <authorList>
            <consortium name="The Broad Institute Genome Sequencing Platform"/>
            <person name="Ma L.-J."/>
            <person name="Dead R."/>
            <person name="Young S.K."/>
            <person name="Zeng Q."/>
            <person name="Gargeya S."/>
            <person name="Fitzgerald M."/>
            <person name="Haas B."/>
            <person name="Abouelleil A."/>
            <person name="Alvarado L."/>
            <person name="Arachchi H.M."/>
            <person name="Berlin A."/>
            <person name="Brown A."/>
            <person name="Chapman S.B."/>
            <person name="Chen Z."/>
            <person name="Dunbar C."/>
            <person name="Freedman E."/>
            <person name="Gearin G."/>
            <person name="Gellesch M."/>
            <person name="Goldberg J."/>
            <person name="Griggs A."/>
            <person name="Gujja S."/>
            <person name="Heiman D."/>
            <person name="Howarth C."/>
            <person name="Larson L."/>
            <person name="Lui A."/>
            <person name="MacDonald P.J.P."/>
            <person name="Mehta T."/>
            <person name="Montmayeur A."/>
            <person name="Murphy C."/>
            <person name="Neiman D."/>
            <person name="Pearson M."/>
            <person name="Priest M."/>
            <person name="Roberts A."/>
            <person name="Saif S."/>
            <person name="Shea T."/>
            <person name="Shenoy N."/>
            <person name="Sisk P."/>
            <person name="Stolte C."/>
            <person name="Sykes S."/>
            <person name="Yandava C."/>
            <person name="Wortman J."/>
            <person name="Nusbaum C."/>
            <person name="Birren B."/>
        </authorList>
    </citation>
    <scope>NUCLEOTIDE SEQUENCE</scope>
    <source>
        <strain evidence="1">R3-111a-1</strain>
    </source>
</reference>
<evidence type="ECO:0000313" key="3">
    <source>
        <dbReference type="Proteomes" id="UP000006039"/>
    </source>
</evidence>
<dbReference type="eggNOG" id="ENOG502QTEW">
    <property type="taxonomic scope" value="Eukaryota"/>
</dbReference>
<proteinExistence type="predicted"/>
<dbReference type="HOGENOM" id="CLU_018731_0_0_1"/>
<accession>J3P364</accession>
<dbReference type="PANTHER" id="PTHR39142:SF1">
    <property type="entry name" value="AEL197CP"/>
    <property type="match status" value="1"/>
</dbReference>
<name>J3P364_GAET3</name>
<reference evidence="3" key="1">
    <citation type="submission" date="2010-07" db="EMBL/GenBank/DDBJ databases">
        <title>The genome sequence of Gaeumannomyces graminis var. tritici strain R3-111a-1.</title>
        <authorList>
            <consortium name="The Broad Institute Genome Sequencing Platform"/>
            <person name="Ma L.-J."/>
            <person name="Dead R."/>
            <person name="Young S."/>
            <person name="Zeng Q."/>
            <person name="Koehrsen M."/>
            <person name="Alvarado L."/>
            <person name="Berlin A."/>
            <person name="Chapman S.B."/>
            <person name="Chen Z."/>
            <person name="Freedman E."/>
            <person name="Gellesch M."/>
            <person name="Goldberg J."/>
            <person name="Griggs A."/>
            <person name="Gujja S."/>
            <person name="Heilman E.R."/>
            <person name="Heiman D."/>
            <person name="Hepburn T."/>
            <person name="Howarth C."/>
            <person name="Jen D."/>
            <person name="Larson L."/>
            <person name="Mehta T."/>
            <person name="Neiman D."/>
            <person name="Pearson M."/>
            <person name="Roberts A."/>
            <person name="Saif S."/>
            <person name="Shea T."/>
            <person name="Shenoy N."/>
            <person name="Sisk P."/>
            <person name="Stolte C."/>
            <person name="Sykes S."/>
            <person name="Walk T."/>
            <person name="White J."/>
            <person name="Yandava C."/>
            <person name="Haas B."/>
            <person name="Nusbaum C."/>
            <person name="Birren B."/>
        </authorList>
    </citation>
    <scope>NUCLEOTIDE SEQUENCE [LARGE SCALE GENOMIC DNA]</scope>
    <source>
        <strain evidence="3">R3-111a-1</strain>
    </source>
</reference>
<gene>
    <name evidence="2" type="primary">20348412</name>
    <name evidence="1" type="ORF">GGTG_07954</name>
</gene>
<protein>
    <submittedName>
        <fullName evidence="1">Calcium influx-promoting protein ehs1</fullName>
    </submittedName>
</protein>
<keyword evidence="3" id="KW-1185">Reference proteome</keyword>